<dbReference type="AlphaFoldDB" id="V4A084"/>
<dbReference type="Proteomes" id="UP000030746">
    <property type="component" value="Unassembled WGS sequence"/>
</dbReference>
<dbReference type="OrthoDB" id="6138650at2759"/>
<sequence length="93" mass="10717">MKLQYVENYDKKPAVEGKLLTLACTARGSSNMSFKWYKDGYLVNVSVSDRNAWEVRIPRTMNDKQMSVLNIDGVTVYDKGKYILCTFIRGVRK</sequence>
<name>V4A084_LOTGI</name>
<dbReference type="HOGENOM" id="CLU_2402140_0_0_1"/>
<evidence type="ECO:0000259" key="1">
    <source>
        <dbReference type="PROSITE" id="PS50835"/>
    </source>
</evidence>
<proteinExistence type="predicted"/>
<dbReference type="PROSITE" id="PS50835">
    <property type="entry name" value="IG_LIKE"/>
    <property type="match status" value="1"/>
</dbReference>
<dbReference type="SUPFAM" id="SSF48726">
    <property type="entry name" value="Immunoglobulin"/>
    <property type="match status" value="1"/>
</dbReference>
<evidence type="ECO:0000313" key="3">
    <source>
        <dbReference type="Proteomes" id="UP000030746"/>
    </source>
</evidence>
<dbReference type="EMBL" id="KB203019">
    <property type="protein sequence ID" value="ESO86666.1"/>
    <property type="molecule type" value="Genomic_DNA"/>
</dbReference>
<gene>
    <name evidence="2" type="ORF">LOTGIDRAFT_128644</name>
</gene>
<dbReference type="KEGG" id="lgi:LOTGIDRAFT_128644"/>
<dbReference type="Gene3D" id="2.60.40.10">
    <property type="entry name" value="Immunoglobulins"/>
    <property type="match status" value="1"/>
</dbReference>
<organism evidence="2 3">
    <name type="scientific">Lottia gigantea</name>
    <name type="common">Giant owl limpet</name>
    <dbReference type="NCBI Taxonomy" id="225164"/>
    <lineage>
        <taxon>Eukaryota</taxon>
        <taxon>Metazoa</taxon>
        <taxon>Spiralia</taxon>
        <taxon>Lophotrochozoa</taxon>
        <taxon>Mollusca</taxon>
        <taxon>Gastropoda</taxon>
        <taxon>Patellogastropoda</taxon>
        <taxon>Lottioidea</taxon>
        <taxon>Lottiidae</taxon>
        <taxon>Lottia</taxon>
    </lineage>
</organism>
<dbReference type="InterPro" id="IPR013783">
    <property type="entry name" value="Ig-like_fold"/>
</dbReference>
<reference evidence="2 3" key="1">
    <citation type="journal article" date="2013" name="Nature">
        <title>Insights into bilaterian evolution from three spiralian genomes.</title>
        <authorList>
            <person name="Simakov O."/>
            <person name="Marletaz F."/>
            <person name="Cho S.J."/>
            <person name="Edsinger-Gonzales E."/>
            <person name="Havlak P."/>
            <person name="Hellsten U."/>
            <person name="Kuo D.H."/>
            <person name="Larsson T."/>
            <person name="Lv J."/>
            <person name="Arendt D."/>
            <person name="Savage R."/>
            <person name="Osoegawa K."/>
            <person name="de Jong P."/>
            <person name="Grimwood J."/>
            <person name="Chapman J.A."/>
            <person name="Shapiro H."/>
            <person name="Aerts A."/>
            <person name="Otillar R.P."/>
            <person name="Terry A.Y."/>
            <person name="Boore J.L."/>
            <person name="Grigoriev I.V."/>
            <person name="Lindberg D.R."/>
            <person name="Seaver E.C."/>
            <person name="Weisblat D.A."/>
            <person name="Putnam N.H."/>
            <person name="Rokhsar D.S."/>
        </authorList>
    </citation>
    <scope>NUCLEOTIDE SEQUENCE [LARGE SCALE GENOMIC DNA]</scope>
</reference>
<dbReference type="OMA" id="MFLYLET"/>
<dbReference type="RefSeq" id="XP_009062646.1">
    <property type="nucleotide sequence ID" value="XM_009064398.1"/>
</dbReference>
<protein>
    <recommendedName>
        <fullName evidence="1">Ig-like domain-containing protein</fullName>
    </recommendedName>
</protein>
<feature type="domain" description="Ig-like" evidence="1">
    <location>
        <begin position="1"/>
        <end position="82"/>
    </location>
</feature>
<keyword evidence="3" id="KW-1185">Reference proteome</keyword>
<accession>V4A084</accession>
<dbReference type="GeneID" id="20232869"/>
<dbReference type="InterPro" id="IPR036179">
    <property type="entry name" value="Ig-like_dom_sf"/>
</dbReference>
<dbReference type="Pfam" id="PF13927">
    <property type="entry name" value="Ig_3"/>
    <property type="match status" value="1"/>
</dbReference>
<dbReference type="InterPro" id="IPR007110">
    <property type="entry name" value="Ig-like_dom"/>
</dbReference>
<dbReference type="CTD" id="20232869"/>
<evidence type="ECO:0000313" key="2">
    <source>
        <dbReference type="EMBL" id="ESO86666.1"/>
    </source>
</evidence>